<dbReference type="AlphaFoldDB" id="A0A5D2F508"/>
<dbReference type="PANTHER" id="PTHR46477:SF15">
    <property type="entry name" value="CYSTEINE_HISTIDINE-RICH C1 DOMAIN PROTEIN"/>
    <property type="match status" value="1"/>
</dbReference>
<dbReference type="PANTHER" id="PTHR46477">
    <property type="entry name" value="CYSTEINE/HISTIDINE-RICH C1 DOMAIN FAMILY PROTEIN"/>
    <property type="match status" value="1"/>
</dbReference>
<evidence type="ECO:0000313" key="2">
    <source>
        <dbReference type="Proteomes" id="UP000323506"/>
    </source>
</evidence>
<dbReference type="SUPFAM" id="SSF57889">
    <property type="entry name" value="Cysteine-rich domain"/>
    <property type="match status" value="2"/>
</dbReference>
<keyword evidence="2" id="KW-1185">Reference proteome</keyword>
<evidence type="ECO:0000313" key="1">
    <source>
        <dbReference type="EMBL" id="TYH00310.1"/>
    </source>
</evidence>
<dbReference type="Proteomes" id="UP000323506">
    <property type="component" value="Chromosome A10"/>
</dbReference>
<name>A0A5D2F508_GOSDA</name>
<proteinExistence type="predicted"/>
<reference evidence="1 2" key="1">
    <citation type="submission" date="2019-06" db="EMBL/GenBank/DDBJ databases">
        <title>WGS assembly of Gossypium darwinii.</title>
        <authorList>
            <person name="Chen Z.J."/>
            <person name="Sreedasyam A."/>
            <person name="Ando A."/>
            <person name="Song Q."/>
            <person name="De L."/>
            <person name="Hulse-Kemp A."/>
            <person name="Ding M."/>
            <person name="Ye W."/>
            <person name="Kirkbride R."/>
            <person name="Jenkins J."/>
            <person name="Plott C."/>
            <person name="Lovell J."/>
            <person name="Lin Y.-M."/>
            <person name="Vaughn R."/>
            <person name="Liu B."/>
            <person name="Li W."/>
            <person name="Simpson S."/>
            <person name="Scheffler B."/>
            <person name="Saski C."/>
            <person name="Grover C."/>
            <person name="Hu G."/>
            <person name="Conover J."/>
            <person name="Carlson J."/>
            <person name="Shu S."/>
            <person name="Boston L."/>
            <person name="Williams M."/>
            <person name="Peterson D."/>
            <person name="Mcgee K."/>
            <person name="Jones D."/>
            <person name="Wendel J."/>
            <person name="Stelly D."/>
            <person name="Grimwood J."/>
            <person name="Schmutz J."/>
        </authorList>
    </citation>
    <scope>NUCLEOTIDE SEQUENCE [LARGE SCALE GENOMIC DNA]</scope>
    <source>
        <strain evidence="1">1808015.09</strain>
    </source>
</reference>
<evidence type="ECO:0008006" key="3">
    <source>
        <dbReference type="Google" id="ProtNLM"/>
    </source>
</evidence>
<gene>
    <name evidence="1" type="ORF">ES288_A10G265100v1</name>
</gene>
<accession>A0A5D2F508</accession>
<dbReference type="InterPro" id="IPR046349">
    <property type="entry name" value="C1-like_sf"/>
</dbReference>
<organism evidence="1 2">
    <name type="scientific">Gossypium darwinii</name>
    <name type="common">Darwin's cotton</name>
    <name type="synonym">Gossypium barbadense var. darwinii</name>
    <dbReference type="NCBI Taxonomy" id="34276"/>
    <lineage>
        <taxon>Eukaryota</taxon>
        <taxon>Viridiplantae</taxon>
        <taxon>Streptophyta</taxon>
        <taxon>Embryophyta</taxon>
        <taxon>Tracheophyta</taxon>
        <taxon>Spermatophyta</taxon>
        <taxon>Magnoliopsida</taxon>
        <taxon>eudicotyledons</taxon>
        <taxon>Gunneridae</taxon>
        <taxon>Pentapetalae</taxon>
        <taxon>rosids</taxon>
        <taxon>malvids</taxon>
        <taxon>Malvales</taxon>
        <taxon>Malvaceae</taxon>
        <taxon>Malvoideae</taxon>
        <taxon>Gossypium</taxon>
    </lineage>
</organism>
<dbReference type="EMBL" id="CM017697">
    <property type="protein sequence ID" value="TYH00310.1"/>
    <property type="molecule type" value="Genomic_DNA"/>
</dbReference>
<protein>
    <recommendedName>
        <fullName evidence="3">DC1 domain-containing protein</fullName>
    </recommendedName>
</protein>
<sequence length="213" mass="24474">MPVSMICSSFILSNLGRDMFTIKTGNHSSHPQHDLWHRSTPLFYVCNLCGHSGFGPRFSCSQGCNFRVHEECCTNFTYHTAFNFPSFLAGSNFVISRDPPQNLPCTACQLPIEGRYYQCNNRRTNLHLLCVRLPTTLTISGMQTTVRNRCNVRCSYRSCPNINGGWSYVSHDATNYHVACWKAMMLRPDNEPQIYEPQAFWNKIPRSIFDRNN</sequence>